<proteinExistence type="predicted"/>
<dbReference type="InterPro" id="IPR015414">
    <property type="entry name" value="TMEM64"/>
</dbReference>
<keyword evidence="4 6" id="KW-1133">Transmembrane helix</keyword>
<feature type="transmembrane region" description="Helical" evidence="6">
    <location>
        <begin position="83"/>
        <end position="102"/>
    </location>
</feature>
<reference evidence="8 9" key="1">
    <citation type="journal article" date="2019" name="Int. J. Syst. Evol. Microbiol.">
        <title>The Global Catalogue of Microorganisms (GCM) 10K type strain sequencing project: providing services to taxonomists for standard genome sequencing and annotation.</title>
        <authorList>
            <consortium name="The Broad Institute Genomics Platform"/>
            <consortium name="The Broad Institute Genome Sequencing Center for Infectious Disease"/>
            <person name="Wu L."/>
            <person name="Ma J."/>
        </authorList>
    </citation>
    <scope>NUCLEOTIDE SEQUENCE [LARGE SCALE GENOMIC DNA]</scope>
    <source>
        <strain evidence="8 9">PSRA2</strain>
    </source>
</reference>
<sequence length="220" mass="22615">MRMDRATRRQFAGVLLVGGVALLASALVPPERALVALDALVDDPRSFALALAVLYLCRPLVAWPISVVSALVGFVYGTAGLPVALVGAVLTTVPPYALARWWRPTTGPFARAGERSADLFAATGDTRGVLAARLAPVPTDVVSAAAGLARVDPRSFLLGTAVGEIPWVVASVLAGQSMEALTTEGVHAGWPLVVAGVAVAGALLAGPMYQRVSDRAGVVD</sequence>
<name>A0ABD5UDK6_9EURY</name>
<feature type="transmembrane region" description="Helical" evidence="6">
    <location>
        <begin position="188"/>
        <end position="206"/>
    </location>
</feature>
<keyword evidence="2" id="KW-1003">Cell membrane</keyword>
<evidence type="ECO:0000256" key="5">
    <source>
        <dbReference type="ARBA" id="ARBA00023136"/>
    </source>
</evidence>
<dbReference type="EMBL" id="JBHSXM010000001">
    <property type="protein sequence ID" value="MFC6837620.1"/>
    <property type="molecule type" value="Genomic_DNA"/>
</dbReference>
<protein>
    <submittedName>
        <fullName evidence="8">TVP38/TMEM64 family protein</fullName>
    </submittedName>
</protein>
<evidence type="ECO:0000259" key="7">
    <source>
        <dbReference type="Pfam" id="PF09335"/>
    </source>
</evidence>
<evidence type="ECO:0000256" key="2">
    <source>
        <dbReference type="ARBA" id="ARBA00022475"/>
    </source>
</evidence>
<comment type="caution">
    <text evidence="8">The sequence shown here is derived from an EMBL/GenBank/DDBJ whole genome shotgun (WGS) entry which is preliminary data.</text>
</comment>
<gene>
    <name evidence="8" type="ORF">ACFQHK_14075</name>
</gene>
<dbReference type="PANTHER" id="PTHR12677:SF59">
    <property type="entry name" value="GOLGI APPARATUS MEMBRANE PROTEIN TVP38-RELATED"/>
    <property type="match status" value="1"/>
</dbReference>
<dbReference type="Pfam" id="PF09335">
    <property type="entry name" value="VTT_dom"/>
    <property type="match status" value="1"/>
</dbReference>
<dbReference type="InterPro" id="IPR032816">
    <property type="entry name" value="VTT_dom"/>
</dbReference>
<organism evidence="8 9">
    <name type="scientific">Halomarina ordinaria</name>
    <dbReference type="NCBI Taxonomy" id="3033939"/>
    <lineage>
        <taxon>Archaea</taxon>
        <taxon>Methanobacteriati</taxon>
        <taxon>Methanobacteriota</taxon>
        <taxon>Stenosarchaea group</taxon>
        <taxon>Halobacteria</taxon>
        <taxon>Halobacteriales</taxon>
        <taxon>Natronomonadaceae</taxon>
        <taxon>Halomarina</taxon>
    </lineage>
</organism>
<dbReference type="RefSeq" id="WP_304449284.1">
    <property type="nucleotide sequence ID" value="NZ_JARRAH010000001.1"/>
</dbReference>
<dbReference type="Proteomes" id="UP001596406">
    <property type="component" value="Unassembled WGS sequence"/>
</dbReference>
<dbReference type="AlphaFoldDB" id="A0ABD5UDK6"/>
<keyword evidence="3 6" id="KW-0812">Transmembrane</keyword>
<comment type="subcellular location">
    <subcellularLocation>
        <location evidence="1">Cell membrane</location>
        <topology evidence="1">Multi-pass membrane protein</topology>
    </subcellularLocation>
</comment>
<evidence type="ECO:0000256" key="6">
    <source>
        <dbReference type="SAM" id="Phobius"/>
    </source>
</evidence>
<keyword evidence="9" id="KW-1185">Reference proteome</keyword>
<dbReference type="PANTHER" id="PTHR12677">
    <property type="entry name" value="GOLGI APPARATUS MEMBRANE PROTEIN TVP38-RELATED"/>
    <property type="match status" value="1"/>
</dbReference>
<evidence type="ECO:0000256" key="3">
    <source>
        <dbReference type="ARBA" id="ARBA00022692"/>
    </source>
</evidence>
<evidence type="ECO:0000313" key="8">
    <source>
        <dbReference type="EMBL" id="MFC6837620.1"/>
    </source>
</evidence>
<evidence type="ECO:0000313" key="9">
    <source>
        <dbReference type="Proteomes" id="UP001596406"/>
    </source>
</evidence>
<keyword evidence="5 6" id="KW-0472">Membrane</keyword>
<feature type="domain" description="VTT" evidence="7">
    <location>
        <begin position="63"/>
        <end position="176"/>
    </location>
</feature>
<feature type="transmembrane region" description="Helical" evidence="6">
    <location>
        <begin position="50"/>
        <end position="76"/>
    </location>
</feature>
<evidence type="ECO:0000256" key="1">
    <source>
        <dbReference type="ARBA" id="ARBA00004651"/>
    </source>
</evidence>
<accession>A0ABD5UDK6</accession>
<evidence type="ECO:0000256" key="4">
    <source>
        <dbReference type="ARBA" id="ARBA00022989"/>
    </source>
</evidence>
<dbReference type="GO" id="GO:0005886">
    <property type="term" value="C:plasma membrane"/>
    <property type="evidence" value="ECO:0007669"/>
    <property type="project" value="UniProtKB-SubCell"/>
</dbReference>